<organism evidence="1 2">
    <name type="scientific">Segatella oris F0302</name>
    <dbReference type="NCBI Taxonomy" id="649760"/>
    <lineage>
        <taxon>Bacteria</taxon>
        <taxon>Pseudomonadati</taxon>
        <taxon>Bacteroidota</taxon>
        <taxon>Bacteroidia</taxon>
        <taxon>Bacteroidales</taxon>
        <taxon>Prevotellaceae</taxon>
        <taxon>Segatella</taxon>
    </lineage>
</organism>
<dbReference type="EMBL" id="ACUZ02000010">
    <property type="protein sequence ID" value="EFB32773.1"/>
    <property type="molecule type" value="Genomic_DNA"/>
</dbReference>
<dbReference type="Proteomes" id="UP000004079">
    <property type="component" value="Unassembled WGS sequence"/>
</dbReference>
<gene>
    <name evidence="1" type="ORF">HMPREF0971_00788</name>
</gene>
<evidence type="ECO:0000313" key="2">
    <source>
        <dbReference type="Proteomes" id="UP000004079"/>
    </source>
</evidence>
<accession>D1QP98</accession>
<dbReference type="HOGENOM" id="CLU_2900453_0_0_10"/>
<dbReference type="AlphaFoldDB" id="D1QP98"/>
<comment type="caution">
    <text evidence="1">The sequence shown here is derived from an EMBL/GenBank/DDBJ whole genome shotgun (WGS) entry which is preliminary data.</text>
</comment>
<proteinExistence type="predicted"/>
<name>D1QP98_9BACT</name>
<sequence length="62" mass="7239">MLLFFGCLLVQRKRKEATQFLRLRGSLCYDFSVIPSIALDFSCAQYKETIVFLFPTNLLDEK</sequence>
<evidence type="ECO:0000313" key="1">
    <source>
        <dbReference type="EMBL" id="EFB32773.1"/>
    </source>
</evidence>
<protein>
    <submittedName>
        <fullName evidence="1">Uncharacterized protein</fullName>
    </submittedName>
</protein>
<reference evidence="1 2" key="1">
    <citation type="submission" date="2009-11" db="EMBL/GenBank/DDBJ databases">
        <authorList>
            <person name="Weinstock G."/>
            <person name="Sodergren E."/>
            <person name="Clifton S."/>
            <person name="Fulton L."/>
            <person name="Fulton B."/>
            <person name="Courtney L."/>
            <person name="Fronick C."/>
            <person name="Harrison M."/>
            <person name="Strong C."/>
            <person name="Farmer C."/>
            <person name="Delahaunty K."/>
            <person name="Markovic C."/>
            <person name="Hall O."/>
            <person name="Minx P."/>
            <person name="Tomlinson C."/>
            <person name="Mitreva M."/>
            <person name="Nelson J."/>
            <person name="Hou S."/>
            <person name="Wollam A."/>
            <person name="Pepin K.H."/>
            <person name="Johnson M."/>
            <person name="Bhonagiri V."/>
            <person name="Nash W.E."/>
            <person name="Warren W."/>
            <person name="Chinwalla A."/>
            <person name="Mardis E.R."/>
            <person name="Wilson R.K."/>
        </authorList>
    </citation>
    <scope>NUCLEOTIDE SEQUENCE [LARGE SCALE GENOMIC DNA]</scope>
    <source>
        <strain evidence="1 2">F0302</strain>
    </source>
</reference>